<reference evidence="1 2" key="1">
    <citation type="journal article" date="2015" name="Genome Announc.">
        <title>Complete Genome Sequence of Spiroplasma cantharicola CC-1T (DSM 21588), a Bacterium Isolated from Soldier Beetle (Cantharis carolinus).</title>
        <authorList>
            <person name="Lo W.S."/>
            <person name="Liu P.Y."/>
            <person name="Kuo C.H."/>
        </authorList>
    </citation>
    <scope>NUCLEOTIDE SEQUENCE [LARGE SCALE GENOMIC DNA]</scope>
    <source>
        <strain evidence="1 2">CC-1</strain>
    </source>
</reference>
<dbReference type="EMBL" id="CP012622">
    <property type="protein sequence ID" value="ALD66736.1"/>
    <property type="molecule type" value="Genomic_DNA"/>
</dbReference>
<name>A0A0M4JK81_9MOLU</name>
<dbReference type="KEGG" id="scj:SCANT_v1c08300"/>
<dbReference type="Proteomes" id="UP000063919">
    <property type="component" value="Chromosome"/>
</dbReference>
<dbReference type="PATRIC" id="fig|362837.3.peg.846"/>
<protein>
    <submittedName>
        <fullName evidence="1">Uncharacterized protein</fullName>
    </submittedName>
</protein>
<organism evidence="1 2">
    <name type="scientific">Spiroplasma cantharicola</name>
    <dbReference type="NCBI Taxonomy" id="362837"/>
    <lineage>
        <taxon>Bacteria</taxon>
        <taxon>Bacillati</taxon>
        <taxon>Mycoplasmatota</taxon>
        <taxon>Mollicutes</taxon>
        <taxon>Entomoplasmatales</taxon>
        <taxon>Spiroplasmataceae</taxon>
        <taxon>Spiroplasma</taxon>
    </lineage>
</organism>
<dbReference type="STRING" id="362837.SCANT_v1c08300"/>
<dbReference type="RefSeq" id="WP_053946485.1">
    <property type="nucleotide sequence ID" value="NZ_CP012622.1"/>
</dbReference>
<evidence type="ECO:0000313" key="2">
    <source>
        <dbReference type="Proteomes" id="UP000063919"/>
    </source>
</evidence>
<dbReference type="OrthoDB" id="389682at2"/>
<proteinExistence type="predicted"/>
<keyword evidence="2" id="KW-1185">Reference proteome</keyword>
<evidence type="ECO:0000313" key="1">
    <source>
        <dbReference type="EMBL" id="ALD66736.1"/>
    </source>
</evidence>
<gene>
    <name evidence="1" type="ORF">SCANT_v1c08300</name>
</gene>
<dbReference type="AlphaFoldDB" id="A0A0M4JK81"/>
<accession>A0A0M4JK81</accession>
<sequence>MPLPRQKSESSSDVCCPGGAHNCYTCRVCSGSFHGCQSCLKCIGCQVCLSKECPCCLQGTKKQQENKVKYNK</sequence>